<dbReference type="GO" id="GO:0005737">
    <property type="term" value="C:cytoplasm"/>
    <property type="evidence" value="ECO:0007669"/>
    <property type="project" value="TreeGrafter"/>
</dbReference>
<dbReference type="Pfam" id="PF13193">
    <property type="entry name" value="AMP-binding_C"/>
    <property type="match status" value="1"/>
</dbReference>
<comment type="cofactor">
    <cofactor evidence="1">
        <name>pantetheine 4'-phosphate</name>
        <dbReference type="ChEBI" id="CHEBI:47942"/>
    </cofactor>
</comment>
<dbReference type="Pfam" id="PF00550">
    <property type="entry name" value="PP-binding"/>
    <property type="match status" value="1"/>
</dbReference>
<evidence type="ECO:0000313" key="7">
    <source>
        <dbReference type="Proteomes" id="UP000661858"/>
    </source>
</evidence>
<feature type="region of interest" description="Disordered" evidence="4">
    <location>
        <begin position="1255"/>
        <end position="1275"/>
    </location>
</feature>
<dbReference type="InterPro" id="IPR036736">
    <property type="entry name" value="ACP-like_sf"/>
</dbReference>
<dbReference type="NCBIfam" id="TIGR01733">
    <property type="entry name" value="AA-adenyl-dom"/>
    <property type="match status" value="1"/>
</dbReference>
<dbReference type="InterPro" id="IPR000873">
    <property type="entry name" value="AMP-dep_synth/lig_dom"/>
</dbReference>
<evidence type="ECO:0000256" key="1">
    <source>
        <dbReference type="ARBA" id="ARBA00001957"/>
    </source>
</evidence>
<dbReference type="PROSITE" id="PS00012">
    <property type="entry name" value="PHOSPHOPANTETHEINE"/>
    <property type="match status" value="1"/>
</dbReference>
<dbReference type="FunFam" id="3.40.50.12780:FF:000012">
    <property type="entry name" value="Non-ribosomal peptide synthetase"/>
    <property type="match status" value="1"/>
</dbReference>
<feature type="region of interest" description="Disordered" evidence="4">
    <location>
        <begin position="1"/>
        <end position="48"/>
    </location>
</feature>
<dbReference type="Gene3D" id="3.40.50.1820">
    <property type="entry name" value="alpha/beta hydrolase"/>
    <property type="match status" value="1"/>
</dbReference>
<dbReference type="InterPro" id="IPR001242">
    <property type="entry name" value="Condensation_dom"/>
</dbReference>
<dbReference type="InterPro" id="IPR023213">
    <property type="entry name" value="CAT-like_dom_sf"/>
</dbReference>
<dbReference type="PROSITE" id="PS50075">
    <property type="entry name" value="CARRIER"/>
    <property type="match status" value="1"/>
</dbReference>
<dbReference type="Gene3D" id="3.40.50.980">
    <property type="match status" value="2"/>
</dbReference>
<dbReference type="GO" id="GO:0008610">
    <property type="term" value="P:lipid biosynthetic process"/>
    <property type="evidence" value="ECO:0007669"/>
    <property type="project" value="UniProtKB-ARBA"/>
</dbReference>
<dbReference type="PANTHER" id="PTHR45527:SF1">
    <property type="entry name" value="FATTY ACID SYNTHASE"/>
    <property type="match status" value="1"/>
</dbReference>
<dbReference type="GO" id="GO:0044550">
    <property type="term" value="P:secondary metabolite biosynthetic process"/>
    <property type="evidence" value="ECO:0007669"/>
    <property type="project" value="TreeGrafter"/>
</dbReference>
<keyword evidence="7" id="KW-1185">Reference proteome</keyword>
<dbReference type="InterPro" id="IPR029058">
    <property type="entry name" value="AB_hydrolase_fold"/>
</dbReference>
<dbReference type="InterPro" id="IPR006162">
    <property type="entry name" value="Ppantetheine_attach_site"/>
</dbReference>
<evidence type="ECO:0000256" key="3">
    <source>
        <dbReference type="ARBA" id="ARBA00022553"/>
    </source>
</evidence>
<dbReference type="EMBL" id="JAERRK010000005">
    <property type="protein sequence ID" value="MBL1082714.1"/>
    <property type="molecule type" value="Genomic_DNA"/>
</dbReference>
<dbReference type="Gene3D" id="3.30.300.30">
    <property type="match status" value="1"/>
</dbReference>
<dbReference type="PRINTS" id="PR00154">
    <property type="entry name" value="AMPBINDING"/>
</dbReference>
<comment type="caution">
    <text evidence="6">The sequence shown here is derived from an EMBL/GenBank/DDBJ whole genome shotgun (WGS) entry which is preliminary data.</text>
</comment>
<dbReference type="InterPro" id="IPR020845">
    <property type="entry name" value="AMP-binding_CS"/>
</dbReference>
<proteinExistence type="predicted"/>
<dbReference type="Gene3D" id="3.30.559.10">
    <property type="entry name" value="Chloramphenicol acetyltransferase-like domain"/>
    <property type="match status" value="1"/>
</dbReference>
<dbReference type="Pfam" id="PF00668">
    <property type="entry name" value="Condensation"/>
    <property type="match status" value="1"/>
</dbReference>
<dbReference type="GO" id="GO:0043041">
    <property type="term" value="P:amino acid activation for nonribosomal peptide biosynthetic process"/>
    <property type="evidence" value="ECO:0007669"/>
    <property type="project" value="TreeGrafter"/>
</dbReference>
<dbReference type="GO" id="GO:0031177">
    <property type="term" value="F:phosphopantetheine binding"/>
    <property type="evidence" value="ECO:0007669"/>
    <property type="project" value="TreeGrafter"/>
</dbReference>
<feature type="domain" description="Carrier" evidence="5">
    <location>
        <begin position="745"/>
        <end position="821"/>
    </location>
</feature>
<dbReference type="Pfam" id="PF00501">
    <property type="entry name" value="AMP-binding"/>
    <property type="match status" value="1"/>
</dbReference>
<protein>
    <submittedName>
        <fullName evidence="6">Amino acid adenylation domain-containing protein</fullName>
    </submittedName>
</protein>
<keyword evidence="3" id="KW-0597">Phosphoprotein</keyword>
<dbReference type="FunFam" id="2.30.38.10:FF:000001">
    <property type="entry name" value="Non-ribosomal peptide synthetase PvdI"/>
    <property type="match status" value="1"/>
</dbReference>
<organism evidence="6 7">
    <name type="scientific">Streptomyces actinomycinicus</name>
    <dbReference type="NCBI Taxonomy" id="1695166"/>
    <lineage>
        <taxon>Bacteria</taxon>
        <taxon>Bacillati</taxon>
        <taxon>Actinomycetota</taxon>
        <taxon>Actinomycetes</taxon>
        <taxon>Kitasatosporales</taxon>
        <taxon>Streptomycetaceae</taxon>
        <taxon>Streptomyces</taxon>
    </lineage>
</organism>
<evidence type="ECO:0000259" key="5">
    <source>
        <dbReference type="PROSITE" id="PS50075"/>
    </source>
</evidence>
<feature type="compositionally biased region" description="Acidic residues" evidence="4">
    <location>
        <begin position="1"/>
        <end position="10"/>
    </location>
</feature>
<sequence length="1275" mass="135098">MKGSDVDEEQLTGADERQVAHGQQVSADRAADLPLGRGPGPDGPDATSDLRATVERAVAERLTALGGESGGSPLAVTAAVVRVLLARLSGQADVALGVMAGEPGSLRVVRRTVDGDRTLRELAHAEASALASAHGQVAGRPADHHLALDVVVRQDPDGTRATPVGDLTIAVGRPRPDGTLEISASHRSDVLDERAVRRILDHLCLLLGCLTSDPDQPVRACRSLPPEQHAELLALGSGGDSDFVTEGNLLALVEAQVARHPHAPAVRCGERTLTFTELDARAEALARCIAAAGPIGPDRVVAFACVRSELMVVALLAILKTGSAFLPLDPEQPEHRLAGLIRDSGAVVVVTDGIPGGALAECGVPVVAARTSSAAASGSAADFPAAGPDDLAYVVYTSGSTGTPKGVMVEHRGILNTVLFRIGYYGMGPDSRVLQVDPLHADAGISDVFTALASGAPLVVITREQLLDPDEVAAVIQREGITHAQMVPSLYQLLLDYAGSALRSVRQVVLGGERITEALAARHARLLPGSDLFNEYGPSEDSVLSTLHRLVPGEEAVPIGRPLPDRWADVLDEDGRLVPFGAPGELCVGGVGLARGYLGSPELTARRFVAHPERDGERMYRTGDLARWLPDGTLCYLGRIDDQVKIRGNRVEPGETAAVLELAPEVRACAVIAAPGASGELRLVAYVVGGAAHSGLRAFLAERLPAFMVPEAFVTVDALPLSPSGKLDRRALPDAPASDAPAADATWTQTEQRVARLWSELLGKPVTDLDADLFSLGGHSLVAARIAQELGVAVKTVFARPTVRAVARTVADDAPGTPRRPSEPAGPVGKGTGPAAGAAGPLSRAQRRVWLTSRRQTPGAFIISDLVHTGRSIDADALRSALDAVVARQSMLRACVRSQGASAELVVLDRLPDGPPLSVVALPDADPGGSEVMDALREARQVSFDLGRPPLLEVRLFQGTRGGDLLTVTAHHLVYDGASVEVLLTDLFTAYDQVVAGEPAQLPPLQYDYRDWIAEEHAWLDSEEAREQEEFWRKRLDGVEQYGDLVDGTRRGTRRGQAGVARRTVPATVLDGATGTAFAVAVTAFTTLVHRATGRRDLVVGFPASLRRHADADPLIGYLANAVPLRLEFGPQTDLAGLLEHVQDRVFEAYEQSRLPFDVLAERVPLPGGPGRSLLLDLGVSWENASIRAETYAVEDVLPDQLPANSDLWLYASRRGDLLRLDLTYDDCLVTAEEAEEFADQLVQLLREVTTSPATRVSSERASAEPGLGATHYDF</sequence>
<feature type="region of interest" description="Disordered" evidence="4">
    <location>
        <begin position="810"/>
        <end position="842"/>
    </location>
</feature>
<dbReference type="SUPFAM" id="SSF56801">
    <property type="entry name" value="Acetyl-CoA synthetase-like"/>
    <property type="match status" value="1"/>
</dbReference>
<evidence type="ECO:0000256" key="4">
    <source>
        <dbReference type="SAM" id="MobiDB-lite"/>
    </source>
</evidence>
<dbReference type="InterPro" id="IPR025110">
    <property type="entry name" value="AMP-bd_C"/>
</dbReference>
<dbReference type="RefSeq" id="WP_201834886.1">
    <property type="nucleotide sequence ID" value="NZ_JAERRK010000005.1"/>
</dbReference>
<keyword evidence="2" id="KW-0596">Phosphopantetheine</keyword>
<dbReference type="Proteomes" id="UP000661858">
    <property type="component" value="Unassembled WGS sequence"/>
</dbReference>
<dbReference type="CDD" id="cd05930">
    <property type="entry name" value="A_NRPS"/>
    <property type="match status" value="1"/>
</dbReference>
<gene>
    <name evidence="6" type="ORF">JK359_12110</name>
</gene>
<name>A0A937EIG6_9ACTN</name>
<evidence type="ECO:0000313" key="6">
    <source>
        <dbReference type="EMBL" id="MBL1082714.1"/>
    </source>
</evidence>
<dbReference type="InterPro" id="IPR010071">
    <property type="entry name" value="AA_adenyl_dom"/>
</dbReference>
<dbReference type="GO" id="GO:0003824">
    <property type="term" value="F:catalytic activity"/>
    <property type="evidence" value="ECO:0007669"/>
    <property type="project" value="InterPro"/>
</dbReference>
<reference evidence="6" key="1">
    <citation type="submission" date="2021-01" db="EMBL/GenBank/DDBJ databases">
        <title>WGS of actinomycetes isolated from Thailand.</title>
        <authorList>
            <person name="Thawai C."/>
        </authorList>
    </citation>
    <scope>NUCLEOTIDE SEQUENCE</scope>
    <source>
        <strain evidence="6">RCU-197</strain>
    </source>
</reference>
<dbReference type="SUPFAM" id="SSF52777">
    <property type="entry name" value="CoA-dependent acyltransferases"/>
    <property type="match status" value="3"/>
</dbReference>
<dbReference type="Gene3D" id="2.30.38.10">
    <property type="entry name" value="Luciferase, Domain 3"/>
    <property type="match status" value="1"/>
</dbReference>
<accession>A0A937EIG6</accession>
<dbReference type="InterPro" id="IPR020459">
    <property type="entry name" value="AMP-binding"/>
</dbReference>
<dbReference type="InterPro" id="IPR009081">
    <property type="entry name" value="PP-bd_ACP"/>
</dbReference>
<evidence type="ECO:0000256" key="2">
    <source>
        <dbReference type="ARBA" id="ARBA00022450"/>
    </source>
</evidence>
<dbReference type="AlphaFoldDB" id="A0A937EIG6"/>
<dbReference type="SUPFAM" id="SSF47336">
    <property type="entry name" value="ACP-like"/>
    <property type="match status" value="1"/>
</dbReference>
<dbReference type="Gene3D" id="3.30.559.30">
    <property type="entry name" value="Nonribosomal peptide synthetase, condensation domain"/>
    <property type="match status" value="2"/>
</dbReference>
<dbReference type="InterPro" id="IPR045851">
    <property type="entry name" value="AMP-bd_C_sf"/>
</dbReference>
<dbReference type="PANTHER" id="PTHR45527">
    <property type="entry name" value="NONRIBOSOMAL PEPTIDE SYNTHETASE"/>
    <property type="match status" value="1"/>
</dbReference>
<dbReference type="PROSITE" id="PS00455">
    <property type="entry name" value="AMP_BINDING"/>
    <property type="match status" value="1"/>
</dbReference>